<dbReference type="Gene3D" id="2.60.120.10">
    <property type="entry name" value="Jelly Rolls"/>
    <property type="match status" value="1"/>
</dbReference>
<keyword evidence="2" id="KW-1185">Reference proteome</keyword>
<sequence length="118" mass="12550">MAALSDAITRAVAEARKAPNGRHAEVLVHDGPLRQSLIALRQGITLAEHNSPPAASIHVIRGRLRITGDEPVEIAPGQIEALTHQRHAVESLDDTVFLLTTVTSVPGTESYGGAHLEL</sequence>
<name>A0ABW4PYN4_9MICO</name>
<dbReference type="EMBL" id="JBHUFL010000002">
    <property type="protein sequence ID" value="MFD1834561.1"/>
    <property type="molecule type" value="Genomic_DNA"/>
</dbReference>
<evidence type="ECO:0008006" key="3">
    <source>
        <dbReference type="Google" id="ProtNLM"/>
    </source>
</evidence>
<comment type="caution">
    <text evidence="1">The sequence shown here is derived from an EMBL/GenBank/DDBJ whole genome shotgun (WGS) entry which is preliminary data.</text>
</comment>
<gene>
    <name evidence="1" type="ORF">ACFSDA_05660</name>
</gene>
<organism evidence="1 2">
    <name type="scientific">Brachybacterium rhamnosum</name>
    <dbReference type="NCBI Taxonomy" id="173361"/>
    <lineage>
        <taxon>Bacteria</taxon>
        <taxon>Bacillati</taxon>
        <taxon>Actinomycetota</taxon>
        <taxon>Actinomycetes</taxon>
        <taxon>Micrococcales</taxon>
        <taxon>Dermabacteraceae</taxon>
        <taxon>Brachybacterium</taxon>
    </lineage>
</organism>
<dbReference type="InterPro" id="IPR011051">
    <property type="entry name" value="RmlC_Cupin_sf"/>
</dbReference>
<evidence type="ECO:0000313" key="1">
    <source>
        <dbReference type="EMBL" id="MFD1834561.1"/>
    </source>
</evidence>
<dbReference type="InterPro" id="IPR014710">
    <property type="entry name" value="RmlC-like_jellyroll"/>
</dbReference>
<reference evidence="2" key="1">
    <citation type="journal article" date="2019" name="Int. J. Syst. Evol. Microbiol.">
        <title>The Global Catalogue of Microorganisms (GCM) 10K type strain sequencing project: providing services to taxonomists for standard genome sequencing and annotation.</title>
        <authorList>
            <consortium name="The Broad Institute Genomics Platform"/>
            <consortium name="The Broad Institute Genome Sequencing Center for Infectious Disease"/>
            <person name="Wu L."/>
            <person name="Ma J."/>
        </authorList>
    </citation>
    <scope>NUCLEOTIDE SEQUENCE [LARGE SCALE GENOMIC DNA]</scope>
    <source>
        <strain evidence="2">JCM 11650</strain>
    </source>
</reference>
<dbReference type="RefSeq" id="WP_343903835.1">
    <property type="nucleotide sequence ID" value="NZ_BAAAIS010000002.1"/>
</dbReference>
<accession>A0ABW4PYN4</accession>
<evidence type="ECO:0000313" key="2">
    <source>
        <dbReference type="Proteomes" id="UP001597280"/>
    </source>
</evidence>
<proteinExistence type="predicted"/>
<dbReference type="Proteomes" id="UP001597280">
    <property type="component" value="Unassembled WGS sequence"/>
</dbReference>
<protein>
    <recommendedName>
        <fullName evidence="3">Cupin</fullName>
    </recommendedName>
</protein>
<dbReference type="SUPFAM" id="SSF51182">
    <property type="entry name" value="RmlC-like cupins"/>
    <property type="match status" value="1"/>
</dbReference>